<comment type="caution">
    <text evidence="1">The sequence shown here is derived from an EMBL/GenBank/DDBJ whole genome shotgun (WGS) entry which is preliminary data.</text>
</comment>
<accession>A0A8H4VKM9</accession>
<dbReference type="EMBL" id="JAAMPI010002577">
    <property type="protein sequence ID" value="KAF4611354.1"/>
    <property type="molecule type" value="Genomic_DNA"/>
</dbReference>
<organism evidence="1 2">
    <name type="scientific">Cudoniella acicularis</name>
    <dbReference type="NCBI Taxonomy" id="354080"/>
    <lineage>
        <taxon>Eukaryota</taxon>
        <taxon>Fungi</taxon>
        <taxon>Dikarya</taxon>
        <taxon>Ascomycota</taxon>
        <taxon>Pezizomycotina</taxon>
        <taxon>Leotiomycetes</taxon>
        <taxon>Helotiales</taxon>
        <taxon>Tricladiaceae</taxon>
        <taxon>Cudoniella</taxon>
    </lineage>
</organism>
<dbReference type="Proteomes" id="UP000566819">
    <property type="component" value="Unassembled WGS sequence"/>
</dbReference>
<keyword evidence="2" id="KW-1185">Reference proteome</keyword>
<evidence type="ECO:0000313" key="2">
    <source>
        <dbReference type="Proteomes" id="UP000566819"/>
    </source>
</evidence>
<sequence>MLPCVNEAEDVKMTTEMMPELADDDEKGSLTVKRAATSSKERCFAELLAANGLMTGLLTDLLVELMGLTKMFQFQLLAGKEPTSPYHRLRLKRWKYLKKMIKKMTNSGNDISESGSFDLSIELMDENSEQETHPRARIRDRVCFQDRPKNSTLWRLPLEIRAIIFSYVLLDHIQKNPNWHHNEIIFEEDCEPWVFGQLNDKPSSYFLSFKKYCNQLAPGMNIHSPFCACNHCQPPPPGPPRLENSLIPEKKLYNQAFSLRVKHSMLVLRPSLSFDWDYKYPSLSPLLRESIPGLKIITA</sequence>
<dbReference type="AlphaFoldDB" id="A0A8H4VKM9"/>
<dbReference type="OrthoDB" id="3509737at2759"/>
<protein>
    <submittedName>
        <fullName evidence="1">Uncharacterized protein</fullName>
    </submittedName>
</protein>
<name>A0A8H4VKM9_9HELO</name>
<evidence type="ECO:0000313" key="1">
    <source>
        <dbReference type="EMBL" id="KAF4611354.1"/>
    </source>
</evidence>
<gene>
    <name evidence="1" type="ORF">G7Y89_g15658</name>
</gene>
<reference evidence="1 2" key="1">
    <citation type="submission" date="2020-03" db="EMBL/GenBank/DDBJ databases">
        <title>Draft Genome Sequence of Cudoniella acicularis.</title>
        <authorList>
            <person name="Buettner E."/>
            <person name="Kellner H."/>
        </authorList>
    </citation>
    <scope>NUCLEOTIDE SEQUENCE [LARGE SCALE GENOMIC DNA]</scope>
    <source>
        <strain evidence="1 2">DSM 108380</strain>
    </source>
</reference>
<proteinExistence type="predicted"/>